<proteinExistence type="predicted"/>
<evidence type="ECO:0000313" key="2">
    <source>
        <dbReference type="EMBL" id="CAD2141403.1"/>
    </source>
</evidence>
<name>A0A6V7U0I0_MELEN</name>
<comment type="caution">
    <text evidence="2">The sequence shown here is derived from an EMBL/GenBank/DDBJ whole genome shotgun (WGS) entry which is preliminary data.</text>
</comment>
<dbReference type="Proteomes" id="UP000580250">
    <property type="component" value="Unassembled WGS sequence"/>
</dbReference>
<organism evidence="2 3">
    <name type="scientific">Meloidogyne enterolobii</name>
    <name type="common">Root-knot nematode worm</name>
    <name type="synonym">Meloidogyne mayaguensis</name>
    <dbReference type="NCBI Taxonomy" id="390850"/>
    <lineage>
        <taxon>Eukaryota</taxon>
        <taxon>Metazoa</taxon>
        <taxon>Ecdysozoa</taxon>
        <taxon>Nematoda</taxon>
        <taxon>Chromadorea</taxon>
        <taxon>Rhabditida</taxon>
        <taxon>Tylenchina</taxon>
        <taxon>Tylenchomorpha</taxon>
        <taxon>Tylenchoidea</taxon>
        <taxon>Meloidogynidae</taxon>
        <taxon>Meloidogyninae</taxon>
        <taxon>Meloidogyne</taxon>
    </lineage>
</organism>
<evidence type="ECO:0000313" key="3">
    <source>
        <dbReference type="Proteomes" id="UP000580250"/>
    </source>
</evidence>
<keyword evidence="1" id="KW-1133">Transmembrane helix</keyword>
<dbReference type="EMBL" id="CAJEWN010000027">
    <property type="protein sequence ID" value="CAD2141403.1"/>
    <property type="molecule type" value="Genomic_DNA"/>
</dbReference>
<dbReference type="AlphaFoldDB" id="A0A6V7U0I0"/>
<feature type="transmembrane region" description="Helical" evidence="1">
    <location>
        <begin position="6"/>
        <end position="24"/>
    </location>
</feature>
<evidence type="ECO:0000256" key="1">
    <source>
        <dbReference type="SAM" id="Phobius"/>
    </source>
</evidence>
<keyword evidence="1" id="KW-0812">Transmembrane</keyword>
<keyword evidence="1" id="KW-0472">Membrane</keyword>
<accession>A0A6V7U0I0</accession>
<gene>
    <name evidence="2" type="ORF">MENT_LOCUS6839</name>
</gene>
<protein>
    <submittedName>
        <fullName evidence="2">Uncharacterized protein</fullName>
    </submittedName>
</protein>
<sequence>MKITIYYLFLLLKFILNTTSTFIYPKDLAENLLKNISPFKSSKEITLLFTGDTQYHFPCVSINQQCKERSKNCSAQTENKLVKINLFFNRTLISKALSPSVPFLKI</sequence>
<reference evidence="2 3" key="1">
    <citation type="submission" date="2020-08" db="EMBL/GenBank/DDBJ databases">
        <authorList>
            <person name="Koutsovoulos G."/>
            <person name="Danchin GJ E."/>
        </authorList>
    </citation>
    <scope>NUCLEOTIDE SEQUENCE [LARGE SCALE GENOMIC DNA]</scope>
</reference>